<feature type="non-terminal residue" evidence="2">
    <location>
        <position position="1"/>
    </location>
</feature>
<name>A0A9J5XCZ7_SOLCO</name>
<keyword evidence="3" id="KW-1185">Reference proteome</keyword>
<feature type="region of interest" description="Disordered" evidence="1">
    <location>
        <begin position="1"/>
        <end position="80"/>
    </location>
</feature>
<evidence type="ECO:0000256" key="1">
    <source>
        <dbReference type="SAM" id="MobiDB-lite"/>
    </source>
</evidence>
<comment type="caution">
    <text evidence="2">The sequence shown here is derived from an EMBL/GenBank/DDBJ whole genome shotgun (WGS) entry which is preliminary data.</text>
</comment>
<proteinExistence type="predicted"/>
<reference evidence="2 3" key="1">
    <citation type="submission" date="2020-09" db="EMBL/GenBank/DDBJ databases">
        <title>De no assembly of potato wild relative species, Solanum commersonii.</title>
        <authorList>
            <person name="Cho K."/>
        </authorList>
    </citation>
    <scope>NUCLEOTIDE SEQUENCE [LARGE SCALE GENOMIC DNA]</scope>
    <source>
        <strain evidence="2">LZ3.2</strain>
        <tissue evidence="2">Leaf</tissue>
    </source>
</reference>
<evidence type="ECO:0000313" key="3">
    <source>
        <dbReference type="Proteomes" id="UP000824120"/>
    </source>
</evidence>
<organism evidence="2 3">
    <name type="scientific">Solanum commersonii</name>
    <name type="common">Commerson's wild potato</name>
    <name type="synonym">Commerson's nightshade</name>
    <dbReference type="NCBI Taxonomy" id="4109"/>
    <lineage>
        <taxon>Eukaryota</taxon>
        <taxon>Viridiplantae</taxon>
        <taxon>Streptophyta</taxon>
        <taxon>Embryophyta</taxon>
        <taxon>Tracheophyta</taxon>
        <taxon>Spermatophyta</taxon>
        <taxon>Magnoliopsida</taxon>
        <taxon>eudicotyledons</taxon>
        <taxon>Gunneridae</taxon>
        <taxon>Pentapetalae</taxon>
        <taxon>asterids</taxon>
        <taxon>lamiids</taxon>
        <taxon>Solanales</taxon>
        <taxon>Solanaceae</taxon>
        <taxon>Solanoideae</taxon>
        <taxon>Solaneae</taxon>
        <taxon>Solanum</taxon>
    </lineage>
</organism>
<protein>
    <submittedName>
        <fullName evidence="2">Uncharacterized protein</fullName>
    </submittedName>
</protein>
<evidence type="ECO:0000313" key="2">
    <source>
        <dbReference type="EMBL" id="KAG5585094.1"/>
    </source>
</evidence>
<sequence length="80" mass="8744">LKRACTLCRKKGTKRAEKNEQMKASGSPSPLGESAKVGGKREQSAHHRANPQSSTILPNGPEHEGWNEKAMNYTKSELPS</sequence>
<accession>A0A9J5XCZ7</accession>
<feature type="compositionally biased region" description="Basic residues" evidence="1">
    <location>
        <begin position="1"/>
        <end position="13"/>
    </location>
</feature>
<dbReference type="EMBL" id="JACXVP010000009">
    <property type="protein sequence ID" value="KAG5585094.1"/>
    <property type="molecule type" value="Genomic_DNA"/>
</dbReference>
<dbReference type="AlphaFoldDB" id="A0A9J5XCZ7"/>
<dbReference type="Proteomes" id="UP000824120">
    <property type="component" value="Chromosome 9"/>
</dbReference>
<gene>
    <name evidence="2" type="ORF">H5410_045528</name>
</gene>